<dbReference type="Proteomes" id="UP000281118">
    <property type="component" value="Unassembled WGS sequence"/>
</dbReference>
<dbReference type="Gene3D" id="3.10.180.10">
    <property type="entry name" value="2,3-Dihydroxybiphenyl 1,2-Dioxygenase, domain 1"/>
    <property type="match status" value="1"/>
</dbReference>
<dbReference type="InterPro" id="IPR020203">
    <property type="entry name" value="YneK"/>
</dbReference>
<dbReference type="OrthoDB" id="8793130at2"/>
<dbReference type="PROSITE" id="PS51819">
    <property type="entry name" value="VOC"/>
    <property type="match status" value="1"/>
</dbReference>
<name>A0A433MTY0_9BURK</name>
<dbReference type="EMBL" id="RXFT01000019">
    <property type="protein sequence ID" value="RUR71242.1"/>
    <property type="molecule type" value="Genomic_DNA"/>
</dbReference>
<gene>
    <name evidence="2" type="ORF">EJP67_29780</name>
</gene>
<dbReference type="InterPro" id="IPR037523">
    <property type="entry name" value="VOC_core"/>
</dbReference>
<evidence type="ECO:0000259" key="1">
    <source>
        <dbReference type="PROSITE" id="PS51819"/>
    </source>
</evidence>
<accession>A0A433MTY0</accession>
<dbReference type="SUPFAM" id="SSF54593">
    <property type="entry name" value="Glyoxalase/Bleomycin resistance protein/Dihydroxybiphenyl dioxygenase"/>
    <property type="match status" value="1"/>
</dbReference>
<proteinExistence type="predicted"/>
<comment type="caution">
    <text evidence="2">The sequence shown here is derived from an EMBL/GenBank/DDBJ whole genome shotgun (WGS) entry which is preliminary data.</text>
</comment>
<protein>
    <submittedName>
        <fullName evidence="2">DUF2621 family protein</fullName>
    </submittedName>
</protein>
<dbReference type="CDD" id="cd06587">
    <property type="entry name" value="VOC"/>
    <property type="match status" value="1"/>
</dbReference>
<reference evidence="2 3" key="1">
    <citation type="submission" date="2018-12" db="EMBL/GenBank/DDBJ databases">
        <title>The genome sequences of Variovorax guangxiensis DSM 27352.</title>
        <authorList>
            <person name="Gao J."/>
            <person name="Sun J."/>
        </authorList>
    </citation>
    <scope>NUCLEOTIDE SEQUENCE [LARGE SCALE GENOMIC DNA]</scope>
    <source>
        <strain evidence="2 3">DSM 27352</strain>
    </source>
</reference>
<feature type="domain" description="VOC" evidence="1">
    <location>
        <begin position="9"/>
        <end position="118"/>
    </location>
</feature>
<dbReference type="AlphaFoldDB" id="A0A433MTY0"/>
<evidence type="ECO:0000313" key="3">
    <source>
        <dbReference type="Proteomes" id="UP000281118"/>
    </source>
</evidence>
<organism evidence="2 3">
    <name type="scientific">Variovorax guangxiensis</name>
    <dbReference type="NCBI Taxonomy" id="1775474"/>
    <lineage>
        <taxon>Bacteria</taxon>
        <taxon>Pseudomonadati</taxon>
        <taxon>Pseudomonadota</taxon>
        <taxon>Betaproteobacteria</taxon>
        <taxon>Burkholderiales</taxon>
        <taxon>Comamonadaceae</taxon>
        <taxon>Variovorax</taxon>
    </lineage>
</organism>
<dbReference type="Pfam" id="PF11084">
    <property type="entry name" value="DUF2621"/>
    <property type="match status" value="1"/>
</dbReference>
<sequence length="219" mass="24304">MNQALVVFGVSHVQLPVSSVNRSKSLYGGVLGFETRDEGAGWCELDAGGTISLLLVESEQTDQRACLRLLAADVSATLEALLLRGGCRLINDATRTAEMTLTASVCDADGHLLVVWRKLTEDEYDVVPELPKALPWHDDADALLKQLLKSVPALFRGIARRKIVRVVEELAVNHRIVMREEVIRGFILASPRITRERNRQPLIAAGIDVHRYQDDWNAD</sequence>
<evidence type="ECO:0000313" key="2">
    <source>
        <dbReference type="EMBL" id="RUR71242.1"/>
    </source>
</evidence>
<dbReference type="RefSeq" id="WP_126025325.1">
    <property type="nucleotide sequence ID" value="NZ_RXFT01000019.1"/>
</dbReference>
<dbReference type="InterPro" id="IPR029068">
    <property type="entry name" value="Glyas_Bleomycin-R_OHBP_Dase"/>
</dbReference>